<reference evidence="3" key="1">
    <citation type="submission" date="2022-07" db="EMBL/GenBank/DDBJ databases">
        <authorList>
            <person name="Macas J."/>
            <person name="Novak P."/>
            <person name="Neumann P."/>
        </authorList>
    </citation>
    <scope>NUCLEOTIDE SEQUENCE</scope>
</reference>
<keyword evidence="2" id="KW-1133">Transmembrane helix</keyword>
<accession>A0A9P0ZB83</accession>
<dbReference type="OrthoDB" id="1316762at2759"/>
<gene>
    <name evidence="3" type="ORF">CEURO_LOCUS12478</name>
</gene>
<keyword evidence="2" id="KW-0472">Membrane</keyword>
<evidence type="ECO:0000256" key="1">
    <source>
        <dbReference type="SAM" id="MobiDB-lite"/>
    </source>
</evidence>
<keyword evidence="4" id="KW-1185">Reference proteome</keyword>
<comment type="caution">
    <text evidence="3">The sequence shown here is derived from an EMBL/GenBank/DDBJ whole genome shotgun (WGS) entry which is preliminary data.</text>
</comment>
<proteinExistence type="predicted"/>
<evidence type="ECO:0000313" key="3">
    <source>
        <dbReference type="EMBL" id="CAH9093871.1"/>
    </source>
</evidence>
<name>A0A9P0ZB83_CUSEU</name>
<dbReference type="AlphaFoldDB" id="A0A9P0ZB83"/>
<keyword evidence="2" id="KW-0812">Transmembrane</keyword>
<dbReference type="EMBL" id="CAMAPE010000031">
    <property type="protein sequence ID" value="CAH9093871.1"/>
    <property type="molecule type" value="Genomic_DNA"/>
</dbReference>
<organism evidence="3 4">
    <name type="scientific">Cuscuta europaea</name>
    <name type="common">European dodder</name>
    <dbReference type="NCBI Taxonomy" id="41803"/>
    <lineage>
        <taxon>Eukaryota</taxon>
        <taxon>Viridiplantae</taxon>
        <taxon>Streptophyta</taxon>
        <taxon>Embryophyta</taxon>
        <taxon>Tracheophyta</taxon>
        <taxon>Spermatophyta</taxon>
        <taxon>Magnoliopsida</taxon>
        <taxon>eudicotyledons</taxon>
        <taxon>Gunneridae</taxon>
        <taxon>Pentapetalae</taxon>
        <taxon>asterids</taxon>
        <taxon>lamiids</taxon>
        <taxon>Solanales</taxon>
        <taxon>Convolvulaceae</taxon>
        <taxon>Cuscuteae</taxon>
        <taxon>Cuscuta</taxon>
        <taxon>Cuscuta subgen. Cuscuta</taxon>
    </lineage>
</organism>
<feature type="transmembrane region" description="Helical" evidence="2">
    <location>
        <begin position="39"/>
        <end position="58"/>
    </location>
</feature>
<dbReference type="Proteomes" id="UP001152484">
    <property type="component" value="Unassembled WGS sequence"/>
</dbReference>
<protein>
    <submittedName>
        <fullName evidence="3">Uncharacterized protein</fullName>
    </submittedName>
</protein>
<evidence type="ECO:0000256" key="2">
    <source>
        <dbReference type="SAM" id="Phobius"/>
    </source>
</evidence>
<sequence length="123" mass="13567">MEFDFVKPIWGVYGFHLFIITHPKISSSICMATLKSQHMLLFLALFLISSSILPQASLSSIHPNTNTAMKSPPPPPSTTELHPSRKRLPGSFRNPSSSTQKPPDYGASYHEVPGGHNPASNRR</sequence>
<evidence type="ECO:0000313" key="4">
    <source>
        <dbReference type="Proteomes" id="UP001152484"/>
    </source>
</evidence>
<feature type="region of interest" description="Disordered" evidence="1">
    <location>
        <begin position="61"/>
        <end position="123"/>
    </location>
</feature>